<dbReference type="PANTHER" id="PTHR45527">
    <property type="entry name" value="NONRIBOSOMAL PEPTIDE SYNTHETASE"/>
    <property type="match status" value="1"/>
</dbReference>
<dbReference type="SUPFAM" id="SSF53474">
    <property type="entry name" value="alpha/beta-Hydrolases"/>
    <property type="match status" value="1"/>
</dbReference>
<evidence type="ECO:0000256" key="3">
    <source>
        <dbReference type="ARBA" id="ARBA00022450"/>
    </source>
</evidence>
<dbReference type="Pfam" id="PF13193">
    <property type="entry name" value="AMP-binding_C"/>
    <property type="match status" value="2"/>
</dbReference>
<dbReference type="GO" id="GO:0031177">
    <property type="term" value="F:phosphopantetheine binding"/>
    <property type="evidence" value="ECO:0007669"/>
    <property type="project" value="InterPro"/>
</dbReference>
<dbReference type="UniPathway" id="UPA00011"/>
<dbReference type="Gene3D" id="3.40.50.1820">
    <property type="entry name" value="alpha/beta hydrolase"/>
    <property type="match status" value="1"/>
</dbReference>
<dbReference type="CDD" id="cd19540">
    <property type="entry name" value="LCL_NRPS-like"/>
    <property type="match status" value="1"/>
</dbReference>
<sequence length="4336" mass="464809">MLNYGAQPDMLGSLTAGQRSIWVLQQLWPEVPYVIAGFLAIDHHVDVERLTVACETAAARFGTQCALLSLVDSEPVFMVDRSLPQSLRSLRCIDLRAESDPVAAAHSWMNNNYHRPIDLVSEQLTDLALLRITDNLSYFYLRAHHVLFDGYGANNFIQHIAAAYSGSVADITEVDFSEFALIRDADQKYQQSARSHADAEYWQTIVRGSADVTDLGGGWGSTAPRHPQMRELVCRHLSENHQLDVARVIATMAVFIAKTTARQNVSMSLPVSARTTAALKRSAGMVANMVPLRICVDGGDTIGALTDQVAKALVGALRHQQFRRWPDLIADATHLDNLDFGPIINILDFATPFRFGSSEPMYNVLTNGPIQDIAVNIYPRLGHGAPRIQIAWNPDRYREDDIARHITRLEWLFDRLLVADGSVVVGEVSLLDGGERDLVVWGWSGAGVGAPVGVASELLAAAVAADPDAVAVIDGAREVSYRELDEWSTRLARVLIEAGVGPQRAVGVAMDRCAQLVVAWWAVVKAGGVYVPLDRAHPVGRIATVLDAVDAVCVVSCGADSVAGAGARPVIRIDGLDVSDRCAEPITDVDRLAPLGVDNTAYVIFTSGSTGTPKGVAVGHAGLLGVAAAQRKLFGLGADARILMVAAPTFDLSIFEWLWAAGSAAAVVVAPPGVYAGEALTALLHDQQVSAAIVTPTVLASLDRARLDGLSTLVAGAEACPPELVAAWAPGRRMFNAYGPTEATIWATCTTALSAGQPITIGAPIPGVCALVLDARLHPAPIGVVGELYLAGPALAHSYVGRAELSAERFVANPYGAPGTRMYRTGDLVRWTPDGTLQCLGRADTQVKLRGQRIELGEIENALLACPQVTQAAATMHHTNTGAPQLVGYISASAPLDPAAIRQQLSKRLPAYLVPAQVAVLDEFPLTSSGKLDRNALPEPVFAAAVYRPPQTVTEKIVADVFADVLGVARVGLDDDFFALGGDSLLATRVSARLQLALDTEVPVRSLFDASTVAELANHLHRQRGGRTRPPVTPMPRPEPIPLSYAQQRLWFLNQFEGGAATYNMPAAFRIRGALDVEALAAAIDDVIARHESLRTVFPDIDGVPFQEVLPARAGVWRRGGATVVSLPEQDVAGELVTLAGYRFDLSAEIPIRAQIYSVGPEQHVVGIVVHHIACDGWSLAPMVRDMGQAYRARRLGRAPQWAPLAVQYVDYTLWQREWLGAETDPDSVIAGQLAYWRQELTDLPEVVSLPADRARPPVPSYRGDAVEVRIDPQVWAGVKALAAAHNATPSMVLQAVLAVLLHRAGAGEDIVMGAPIAGRLDEALDDLVGFFVNTWVTRVRVNSAHRFSDVLQQVRQKALDAYSNQDVPFELLVEQLNPVRSAAHHPLFQVAMAFQNNVRPEAVAIDGVSVEQLGVFTRTAKFDLDFDLGEVPTEDPAAPTAAGTVSYATDLFDRTTMERLVTRFVRVLEAVVADGSVVVGEVSLLDGGERDLVVWGWSGAGVGAPVGVASELLAAAVAADPDAVAVIDGAREVSYRELDEWSTRLARVLIEAGVGPQRAVGVAMDRCAQLVVAWWAVVKAGGVYVPLDRAHPVGRIATVLDAVDAVCVVSCGADSVAGAGARPVIRIDGLDVSDRCAEPITDVDRLAPLGVDNTAYVIFTSGSTGTPKGVAVGHAGLLGVAAAQRKLFGLGADARILMVAAPTFDLSIFEWLWAAGSAAAVVVAPPGVYAGEALTALLHDQQVSAAIVTPTVLASLDRARLDGLSTLVAGAEACPPELVAAWAPGRRMFNAYGPTEATIWATCTTALSAGQPITIGAPIPGVCALVLDARLHPAPIGVVGELYLAGPALAHSYVGRAELSAERFVANPYGAPGTRMYRTGDLVRWTPDGTLQCLGRADTQVKLRGQRIELGEIENALLACPQVTQAAATMHHTNTGAPQLVGYITLEHNTTADSIAEQDAKIVEQWQYVYDELYGPEVGVSEFGMDFRGWNSSYIDDPIPLEEMVEWRSAIVDRIMALQPRRVLEIGAGSGLVLSQIAPQCEHYVATDMSAVAIDNLARALEQLQVPWRDRVQLLTQPAHVTESLPQGYFDTIILNSVIQYFPNAGYLASLIDKAVDLLAPGGAVFIGDVRNHTLHGAFQTGVALARTTDTGAAEIRQRVHRALLSQPELLLAPGFFTTWAAGRPAVAGLDIQVKRGWADNELTRYRYDVTIHKTPTPVRSVATTLTWTWTQCAGLRGLHTRLISERPTTVRVTDIPRAGLITDVHIEQALAAGLPLADALTQDTADTAIPEDLHRLGETTGYHVAVTWGDQPGTLDAVFVTDPGPLTDLYLPPTGPHQRTIYANDPRTNTKITAVRQWLGARLPDYMVPAQMVVLDEFPLTSSGKIDRKALPAPVFAAAPSRAPRTRTEKTVADVFAEVLGLDRVGPDDDFFAMGGDSIVSIQVVSACRARGVWFSARDVFECRTAARLAEVAETAPGGQVLEELPGAGVGEVPLTPIVWDLVSRGGGFDRFVQSVMVQLPVGVDRAGIVETVSAVMARHDMLRARLWRDPSEGWRMQTHEMGSVDVDALLHRIPIPADAPPQELASLASEALNAAVDWLDPSAGSVLRMVWLDPAGGRGVSARPGRLVIVAHHLVVDAVSWRIIVFDLMRAWEQVAAGRCAVLPPAGTSMRRWAHGLQEAARRGHFDTELAGWARIVDGPDPLAGSRPFDPGVDVMSTVDRVQLRLPREVFEPVLTTLPALFRSGAHDGLLAALAVAVAMRRSRRGVGESSVLVHLEGHGREESVVAGADLSQTVGWFTTVFPARLDVSGIDVDDVLRGGAAAGALIKAIKEQLAAIPQHGIGYGVLRYLTPAGHSASSDFGHPQIMFNYLGRIAGSELSTGSGDGAWWVTQDFTALASAPDADMPAPATIQINAMVLDDEFSAQIAYPTTLLAQDEVEELVELWRAALVGLAQHTQLPGAGGHTPSDFPLVSVVQDDLTTWEPRYPRLVDVWPLAPLQTGLFFHALLAKSSVDVYTVQTVIDLAGQIDTARLRAAAQGIIDRHDNLRTAFVTSSHGPAVQIVLADVEVPWHELDLTDSANPDEDFTRFTQSDRLQRFDLTTPPLLRFTLATKGHNQFALVITHHHILLDGWSSPLLLQEFLTLYAAGGDHSALPPSRPFRDYLEWVALIDTEQSARAWRRALAGLDEPTMLAPIDPNRRIASAPAKHALEFNDQQSTRIADFAARTRVTLNTVIQLAWAIVLGNLTGRDDVVFGTTVSGRPAELPGVDTMIGLLINTVPTRLRIIPTETVTAALHRLQSEQATLIDHHHRSLSDIHRLAGPGATFDTAIAFESYPVNTTALRQLFESIDGLNLEGFKVADATHYPLSLAVSFDARLRVEFSYLTEVFDAATVERIAGFYRRVLEAVVADGSVVVGEVSLLDGGERDLVVWGWSGAGVGAPVGVASELLAAAVAADPDAVAVIDGAREVSYRELDEWSTRLARVLIEAGVGPQRAVGVAMDRCAQLVVAWWAVVKAGGVYVPLDRAHPVGRIATVLDAVDAVCVVSCGADSVAGAGARPVIRIDGLDVSDRCAEPITDVDRLAPLGVDNTAYVIFTSGSTGTPKGVAVGHAGLLGVAAAQRKLFGLGADARILMVAAPTFDLSIFEWLWAAGSAAAVVVAPPGVYAGEALTALLHDQQVSAAIVTPTVLASLDRARLDGLSTLVAGAEACPPELVAAWAPGRRMFNAYGPTEATIWATCTTALSAGQPITIGAPIPGVCALVLDARLHPAPIGVVGELYLAGPALAHSYVGRAELSAERFVANPYGAPGTRMYRTGDLVRWTPDGTLQCLGRADTQVKLRGQRIELGEIENALLACPQVTQAAATMHHTNTGAPQLVGYISASAPLDPAAIRQQLSKRLPAYLVPAQVAVLDEFPLTSSGKLDRNALPEPVFAAAVYRPPQTVTEKIVADVFADVLGVARVGLDDDFFALGGDSLLATRVSARLQLALDTEVPVRSLFDASTVAELANHLHRCRNAISVQEVVPIQTLKKGNGVPLFCIHPGGGVSWPYQALGHYLDCPIIGIQQILQGEEAEPQSIRDMAKNYADRIQGVYPTGPYNLLGWSFGGVIAHELAIELQRRGCVIARLVLLDADPSIENAQDLGDWKKQIEVLRFYGIGIPEQDEPLTYEQIEELLREPGGVEFPRYKQLLDLFIQNITTGMALYRTHEPDVFDGDVIIFSAVRGECDRSSSLLRSWRPYVAGDITVYPIDCTHQEMLTTESLNMYGQQLKCSLIRVEFTDVSGLFCAPGQLVARTKPDVKCSRAGHSITIGRNVHENHHQRVKRSSGGHPGRAL</sequence>
<keyword evidence="3" id="KW-0596">Phosphopantetheine</keyword>
<dbReference type="Gene3D" id="3.40.50.12780">
    <property type="entry name" value="N-terminal domain of ligase-like"/>
    <property type="match status" value="3"/>
</dbReference>
<keyword evidence="5" id="KW-0677">Repeat</keyword>
<evidence type="ECO:0000256" key="2">
    <source>
        <dbReference type="ARBA" id="ARBA00006432"/>
    </source>
</evidence>
<evidence type="ECO:0000313" key="9">
    <source>
        <dbReference type="Proteomes" id="UP000268285"/>
    </source>
</evidence>
<dbReference type="Gene3D" id="3.30.559.30">
    <property type="entry name" value="Nonribosomal peptide synthetase, condensation domain"/>
    <property type="match status" value="4"/>
</dbReference>
<dbReference type="GO" id="GO:0043041">
    <property type="term" value="P:amino acid activation for nonribosomal peptide biosynthetic process"/>
    <property type="evidence" value="ECO:0007669"/>
    <property type="project" value="TreeGrafter"/>
</dbReference>
<dbReference type="GO" id="GO:0008610">
    <property type="term" value="P:lipid biosynthetic process"/>
    <property type="evidence" value="ECO:0007669"/>
    <property type="project" value="UniProtKB-ARBA"/>
</dbReference>
<dbReference type="Pfam" id="PF00550">
    <property type="entry name" value="PP-binding"/>
    <property type="match status" value="3"/>
</dbReference>
<dbReference type="SUPFAM" id="SSF52777">
    <property type="entry name" value="CoA-dependent acyltransferases"/>
    <property type="match status" value="8"/>
</dbReference>
<protein>
    <submittedName>
        <fullName evidence="8">Chondramide synthase cmdD</fullName>
    </submittedName>
</protein>
<dbReference type="InterPro" id="IPR013217">
    <property type="entry name" value="Methyltransf_12"/>
</dbReference>
<dbReference type="NCBIfam" id="TIGR01733">
    <property type="entry name" value="AA-adenyl-dom"/>
    <property type="match status" value="3"/>
</dbReference>
<dbReference type="Pfam" id="PF08242">
    <property type="entry name" value="Methyltransf_12"/>
    <property type="match status" value="1"/>
</dbReference>
<dbReference type="SUPFAM" id="SSF56801">
    <property type="entry name" value="Acetyl-CoA synthetase-like"/>
    <property type="match status" value="3"/>
</dbReference>
<dbReference type="PROSITE" id="PS00455">
    <property type="entry name" value="AMP_BINDING"/>
    <property type="match status" value="3"/>
</dbReference>
<dbReference type="CDD" id="cd19543">
    <property type="entry name" value="DCL_NRPS"/>
    <property type="match status" value="1"/>
</dbReference>
<dbReference type="NCBIfam" id="TIGR01720">
    <property type="entry name" value="NRPS-para261"/>
    <property type="match status" value="1"/>
</dbReference>
<dbReference type="Gene3D" id="1.10.1200.10">
    <property type="entry name" value="ACP-like"/>
    <property type="match status" value="2"/>
</dbReference>
<dbReference type="Gene3D" id="3.30.559.10">
    <property type="entry name" value="Chloramphenicol acetyltransferase-like domain"/>
    <property type="match status" value="4"/>
</dbReference>
<dbReference type="GO" id="GO:0072330">
    <property type="term" value="P:monocarboxylic acid biosynthetic process"/>
    <property type="evidence" value="ECO:0007669"/>
    <property type="project" value="UniProtKB-ARBA"/>
</dbReference>
<feature type="domain" description="Carrier" evidence="7">
    <location>
        <begin position="949"/>
        <end position="1024"/>
    </location>
</feature>
<dbReference type="Pfam" id="PF00975">
    <property type="entry name" value="Thioesterase"/>
    <property type="match status" value="1"/>
</dbReference>
<dbReference type="OrthoDB" id="4501954at2"/>
<dbReference type="InterPro" id="IPR042099">
    <property type="entry name" value="ANL_N_sf"/>
</dbReference>
<dbReference type="Pfam" id="PF00501">
    <property type="entry name" value="AMP-binding"/>
    <property type="match status" value="3"/>
</dbReference>
<name>A0A498QZH2_9MYCO</name>
<dbReference type="FunFam" id="1.10.1200.10:FF:000005">
    <property type="entry name" value="Nonribosomal peptide synthetase 1"/>
    <property type="match status" value="1"/>
</dbReference>
<dbReference type="Pfam" id="PF00668">
    <property type="entry name" value="Condensation"/>
    <property type="match status" value="4"/>
</dbReference>
<dbReference type="InterPro" id="IPR045851">
    <property type="entry name" value="AMP-bd_C_sf"/>
</dbReference>
<dbReference type="Gene3D" id="3.40.50.150">
    <property type="entry name" value="Vaccinia Virus protein VP39"/>
    <property type="match status" value="1"/>
</dbReference>
<feature type="domain" description="Carrier" evidence="7">
    <location>
        <begin position="3942"/>
        <end position="4017"/>
    </location>
</feature>
<dbReference type="InterPro" id="IPR036736">
    <property type="entry name" value="ACP-like_sf"/>
</dbReference>
<evidence type="ECO:0000256" key="4">
    <source>
        <dbReference type="ARBA" id="ARBA00022553"/>
    </source>
</evidence>
<dbReference type="InterPro" id="IPR006162">
    <property type="entry name" value="Ppantetheine_attach_site"/>
</dbReference>
<dbReference type="PROSITE" id="PS00012">
    <property type="entry name" value="PHOSPHOPANTETHEINE"/>
    <property type="match status" value="2"/>
</dbReference>
<dbReference type="InterPro" id="IPR009081">
    <property type="entry name" value="PP-bd_ACP"/>
</dbReference>
<evidence type="ECO:0000256" key="6">
    <source>
        <dbReference type="ARBA" id="ARBA00023194"/>
    </source>
</evidence>
<evidence type="ECO:0000259" key="7">
    <source>
        <dbReference type="PROSITE" id="PS50075"/>
    </source>
</evidence>
<accession>A0A498QZH2</accession>
<evidence type="ECO:0000313" key="8">
    <source>
        <dbReference type="EMBL" id="VBA56233.1"/>
    </source>
</evidence>
<dbReference type="InterPro" id="IPR029058">
    <property type="entry name" value="AB_hydrolase_fold"/>
</dbReference>
<dbReference type="InterPro" id="IPR000873">
    <property type="entry name" value="AMP-dep_synth/lig_dom"/>
</dbReference>
<dbReference type="Gene3D" id="3.30.300.30">
    <property type="match status" value="4"/>
</dbReference>
<gene>
    <name evidence="8" type="primary">cmdD_2</name>
    <name evidence="8" type="ORF">LAUMK142_05452</name>
</gene>
<dbReference type="InterPro" id="IPR020806">
    <property type="entry name" value="PKS_PP-bd"/>
</dbReference>
<feature type="domain" description="Carrier" evidence="7">
    <location>
        <begin position="2405"/>
        <end position="2479"/>
    </location>
</feature>
<dbReference type="GO" id="GO:0005737">
    <property type="term" value="C:cytoplasm"/>
    <property type="evidence" value="ECO:0007669"/>
    <property type="project" value="TreeGrafter"/>
</dbReference>
<keyword evidence="9" id="KW-1185">Reference proteome</keyword>
<dbReference type="InterPro" id="IPR029063">
    <property type="entry name" value="SAM-dependent_MTases_sf"/>
</dbReference>
<dbReference type="GO" id="GO:0003824">
    <property type="term" value="F:catalytic activity"/>
    <property type="evidence" value="ECO:0007669"/>
    <property type="project" value="InterPro"/>
</dbReference>
<evidence type="ECO:0000256" key="5">
    <source>
        <dbReference type="ARBA" id="ARBA00022737"/>
    </source>
</evidence>
<dbReference type="InterPro" id="IPR010060">
    <property type="entry name" value="NRPS_synth"/>
</dbReference>
<dbReference type="FunFam" id="1.10.1200.10:FF:000016">
    <property type="entry name" value="Non-ribosomal peptide synthase"/>
    <property type="match status" value="2"/>
</dbReference>
<keyword evidence="6" id="KW-0045">Antibiotic biosynthesis</keyword>
<dbReference type="GO" id="GO:0017000">
    <property type="term" value="P:antibiotic biosynthetic process"/>
    <property type="evidence" value="ECO:0007669"/>
    <property type="project" value="UniProtKB-KW"/>
</dbReference>
<dbReference type="InterPro" id="IPR001031">
    <property type="entry name" value="Thioesterase"/>
</dbReference>
<proteinExistence type="inferred from homology"/>
<dbReference type="NCBIfam" id="NF003417">
    <property type="entry name" value="PRK04813.1"/>
    <property type="match status" value="4"/>
</dbReference>
<dbReference type="SMART" id="SM00823">
    <property type="entry name" value="PKS_PP"/>
    <property type="match status" value="3"/>
</dbReference>
<dbReference type="RefSeq" id="WP_122502660.1">
    <property type="nucleotide sequence ID" value="NZ_UPHU01000001.1"/>
</dbReference>
<dbReference type="EMBL" id="UPHU01000001">
    <property type="protein sequence ID" value="VBA56233.1"/>
    <property type="molecule type" value="Genomic_DNA"/>
</dbReference>
<dbReference type="FunFam" id="3.30.300.30:FF:000010">
    <property type="entry name" value="Enterobactin synthetase component F"/>
    <property type="match status" value="2"/>
</dbReference>
<dbReference type="InterPro" id="IPR023213">
    <property type="entry name" value="CAT-like_dom_sf"/>
</dbReference>
<dbReference type="SUPFAM" id="SSF53335">
    <property type="entry name" value="S-adenosyl-L-methionine-dependent methyltransferases"/>
    <property type="match status" value="1"/>
</dbReference>
<comment type="similarity">
    <text evidence="2">Belongs to the ATP-dependent AMP-binding enzyme family.</text>
</comment>
<dbReference type="PANTHER" id="PTHR45527:SF1">
    <property type="entry name" value="FATTY ACID SYNTHASE"/>
    <property type="match status" value="1"/>
</dbReference>
<dbReference type="InterPro" id="IPR010071">
    <property type="entry name" value="AA_adenyl_dom"/>
</dbReference>
<evidence type="ECO:0000256" key="1">
    <source>
        <dbReference type="ARBA" id="ARBA00001957"/>
    </source>
</evidence>
<dbReference type="PROSITE" id="PS50075">
    <property type="entry name" value="CARRIER"/>
    <property type="match status" value="3"/>
</dbReference>
<dbReference type="CDD" id="cd02440">
    <property type="entry name" value="AdoMet_MTases"/>
    <property type="match status" value="1"/>
</dbReference>
<reference evidence="8 9" key="1">
    <citation type="submission" date="2018-09" db="EMBL/GenBank/DDBJ databases">
        <authorList>
            <person name="Tagini F."/>
        </authorList>
    </citation>
    <scope>NUCLEOTIDE SEQUENCE [LARGE SCALE GENOMIC DNA]</scope>
    <source>
        <strain evidence="8 9">MK142</strain>
    </source>
</reference>
<organism evidence="8 9">
    <name type="scientific">Mycobacterium pseudokansasii</name>
    <dbReference type="NCBI Taxonomy" id="2341080"/>
    <lineage>
        <taxon>Bacteria</taxon>
        <taxon>Bacillati</taxon>
        <taxon>Actinomycetota</taxon>
        <taxon>Actinomycetes</taxon>
        <taxon>Mycobacteriales</taxon>
        <taxon>Mycobacteriaceae</taxon>
        <taxon>Mycobacterium</taxon>
    </lineage>
</organism>
<keyword evidence="4" id="KW-0597">Phosphoprotein</keyword>
<dbReference type="InterPro" id="IPR025110">
    <property type="entry name" value="AMP-bd_C"/>
</dbReference>
<dbReference type="GO" id="GO:0009403">
    <property type="term" value="P:toxin biosynthetic process"/>
    <property type="evidence" value="ECO:0007669"/>
    <property type="project" value="UniProtKB-ARBA"/>
</dbReference>
<dbReference type="SUPFAM" id="SSF47336">
    <property type="entry name" value="ACP-like"/>
    <property type="match status" value="3"/>
</dbReference>
<dbReference type="InterPro" id="IPR020845">
    <property type="entry name" value="AMP-binding_CS"/>
</dbReference>
<comment type="cofactor">
    <cofactor evidence="1">
        <name>pantetheine 4'-phosphate</name>
        <dbReference type="ChEBI" id="CHEBI:47942"/>
    </cofactor>
</comment>
<dbReference type="Proteomes" id="UP000268285">
    <property type="component" value="Unassembled WGS sequence"/>
</dbReference>
<dbReference type="InterPro" id="IPR001242">
    <property type="entry name" value="Condensation_dom"/>
</dbReference>